<dbReference type="Pfam" id="PF13176">
    <property type="entry name" value="TPR_7"/>
    <property type="match status" value="1"/>
</dbReference>
<dbReference type="SUPFAM" id="SSF52540">
    <property type="entry name" value="P-loop containing nucleoside triphosphate hydrolases"/>
    <property type="match status" value="1"/>
</dbReference>
<reference evidence="8 9" key="1">
    <citation type="journal article" date="2015" name="Genome Announc.">
        <title>Draft Genome Sequence of Norvancomycin-Producing Strain Amycolatopsis orientalis CPCC200066.</title>
        <authorList>
            <person name="Lei X."/>
            <person name="Yuan F."/>
            <person name="Shi Y."/>
            <person name="Li X."/>
            <person name="Wang L."/>
            <person name="Hong B."/>
        </authorList>
    </citation>
    <scope>NUCLEOTIDE SEQUENCE [LARGE SCALE GENOMIC DNA]</scope>
    <source>
        <strain evidence="8 9">B-37</strain>
    </source>
</reference>
<dbReference type="PANTHER" id="PTHR35807:SF1">
    <property type="entry name" value="TRANSCRIPTIONAL REGULATOR REDD"/>
    <property type="match status" value="1"/>
</dbReference>
<dbReference type="PROSITE" id="PS51755">
    <property type="entry name" value="OMPR_PHOB"/>
    <property type="match status" value="1"/>
</dbReference>
<dbReference type="AlphaFoldDB" id="A0A193C1E1"/>
<feature type="repeat" description="TPR" evidence="5">
    <location>
        <begin position="811"/>
        <end position="844"/>
    </location>
</feature>
<dbReference type="GO" id="GO:0000160">
    <property type="term" value="P:phosphorelay signal transduction system"/>
    <property type="evidence" value="ECO:0007669"/>
    <property type="project" value="InterPro"/>
</dbReference>
<dbReference type="InterPro" id="IPR016032">
    <property type="entry name" value="Sig_transdc_resp-reg_C-effctor"/>
</dbReference>
<evidence type="ECO:0000256" key="1">
    <source>
        <dbReference type="ARBA" id="ARBA00005820"/>
    </source>
</evidence>
<dbReference type="GO" id="GO:0006355">
    <property type="term" value="P:regulation of DNA-templated transcription"/>
    <property type="evidence" value="ECO:0007669"/>
    <property type="project" value="InterPro"/>
</dbReference>
<keyword evidence="3 6" id="KW-0238">DNA-binding</keyword>
<dbReference type="GO" id="GO:0003677">
    <property type="term" value="F:DNA binding"/>
    <property type="evidence" value="ECO:0007669"/>
    <property type="project" value="UniProtKB-UniRule"/>
</dbReference>
<evidence type="ECO:0000313" key="9">
    <source>
        <dbReference type="Proteomes" id="UP000093695"/>
    </source>
</evidence>
<protein>
    <submittedName>
        <fullName evidence="8">SARP family transcriptional regulator</fullName>
    </submittedName>
</protein>
<dbReference type="Proteomes" id="UP000093695">
    <property type="component" value="Chromosome"/>
</dbReference>
<gene>
    <name evidence="8" type="ORF">SD37_23080</name>
</gene>
<dbReference type="InterPro" id="IPR042197">
    <property type="entry name" value="Apaf_helical"/>
</dbReference>
<evidence type="ECO:0000259" key="7">
    <source>
        <dbReference type="PROSITE" id="PS51755"/>
    </source>
</evidence>
<feature type="domain" description="OmpR/PhoB-type" evidence="7">
    <location>
        <begin position="1"/>
        <end position="93"/>
    </location>
</feature>
<organism evidence="8 9">
    <name type="scientific">Amycolatopsis orientalis</name>
    <name type="common">Nocardia orientalis</name>
    <dbReference type="NCBI Taxonomy" id="31958"/>
    <lineage>
        <taxon>Bacteria</taxon>
        <taxon>Bacillati</taxon>
        <taxon>Actinomycetota</taxon>
        <taxon>Actinomycetes</taxon>
        <taxon>Pseudonocardiales</taxon>
        <taxon>Pseudonocardiaceae</taxon>
        <taxon>Amycolatopsis</taxon>
    </lineage>
</organism>
<dbReference type="InterPro" id="IPR019734">
    <property type="entry name" value="TPR_rpt"/>
</dbReference>
<dbReference type="Gene3D" id="1.10.8.430">
    <property type="entry name" value="Helical domain of apoptotic protease-activating factors"/>
    <property type="match status" value="1"/>
</dbReference>
<dbReference type="Gene3D" id="1.10.10.10">
    <property type="entry name" value="Winged helix-like DNA-binding domain superfamily/Winged helix DNA-binding domain"/>
    <property type="match status" value="1"/>
</dbReference>
<dbReference type="eggNOG" id="COG3903">
    <property type="taxonomic scope" value="Bacteria"/>
</dbReference>
<dbReference type="SMART" id="SM00862">
    <property type="entry name" value="Trans_reg_C"/>
    <property type="match status" value="1"/>
</dbReference>
<keyword evidence="5" id="KW-0802">TPR repeat</keyword>
<evidence type="ECO:0000256" key="5">
    <source>
        <dbReference type="PROSITE-ProRule" id="PRU00339"/>
    </source>
</evidence>
<dbReference type="InterPro" id="IPR001867">
    <property type="entry name" value="OmpR/PhoB-type_DNA-bd"/>
</dbReference>
<evidence type="ECO:0000256" key="3">
    <source>
        <dbReference type="ARBA" id="ARBA00023125"/>
    </source>
</evidence>
<dbReference type="Pfam" id="PF13424">
    <property type="entry name" value="TPR_12"/>
    <property type="match status" value="2"/>
</dbReference>
<dbReference type="InterPro" id="IPR051677">
    <property type="entry name" value="AfsR-DnrI-RedD_regulator"/>
</dbReference>
<dbReference type="PRINTS" id="PR00364">
    <property type="entry name" value="DISEASERSIST"/>
</dbReference>
<dbReference type="PROSITE" id="PS50005">
    <property type="entry name" value="TPR"/>
    <property type="match status" value="1"/>
</dbReference>
<dbReference type="PANTHER" id="PTHR35807">
    <property type="entry name" value="TRANSCRIPTIONAL REGULATOR REDD-RELATED"/>
    <property type="match status" value="1"/>
</dbReference>
<accession>A0A193C1E1</accession>
<dbReference type="InterPro" id="IPR005158">
    <property type="entry name" value="BTAD"/>
</dbReference>
<dbReference type="Gene3D" id="3.40.50.300">
    <property type="entry name" value="P-loop containing nucleotide triphosphate hydrolases"/>
    <property type="match status" value="1"/>
</dbReference>
<proteinExistence type="inferred from homology"/>
<dbReference type="InterPro" id="IPR011990">
    <property type="entry name" value="TPR-like_helical_dom_sf"/>
</dbReference>
<evidence type="ECO:0000313" key="8">
    <source>
        <dbReference type="EMBL" id="ANN18239.1"/>
    </source>
</evidence>
<comment type="similarity">
    <text evidence="1">Belongs to the AfsR/DnrI/RedD regulatory family.</text>
</comment>
<keyword evidence="4" id="KW-0804">Transcription</keyword>
<evidence type="ECO:0000256" key="4">
    <source>
        <dbReference type="ARBA" id="ARBA00023163"/>
    </source>
</evidence>
<dbReference type="KEGG" id="aori:SD37_23080"/>
<dbReference type="SUPFAM" id="SSF48452">
    <property type="entry name" value="TPR-like"/>
    <property type="match status" value="3"/>
</dbReference>
<dbReference type="CDD" id="cd15831">
    <property type="entry name" value="BTAD"/>
    <property type="match status" value="1"/>
</dbReference>
<name>A0A193C1E1_AMYOR</name>
<dbReference type="Gene3D" id="1.25.40.10">
    <property type="entry name" value="Tetratricopeptide repeat domain"/>
    <property type="match status" value="2"/>
</dbReference>
<feature type="DNA-binding region" description="OmpR/PhoB-type" evidence="6">
    <location>
        <begin position="1"/>
        <end position="93"/>
    </location>
</feature>
<dbReference type="STRING" id="31958.SD37_23080"/>
<evidence type="ECO:0000256" key="2">
    <source>
        <dbReference type="ARBA" id="ARBA00023015"/>
    </source>
</evidence>
<sequence>MLEMGVLGPVEVVADGIRLDVGHARQRDVLAVLLLEVARVVPVDTLVDRVWGERPPAQPRNALYGYVSRLRRALAPVDGVTIERDRGGYVLFADPRTVDVHRFENLLGRARTTVEDDAALALYEEALALWRGRPLGELESEWADGVRGELAYKHEAAVLDRNDRRLRIGAHAAVLAEPPPDGVAGERAAAQRIEALYLDGHPADALREYETFRSHLAEELGTDPGPRLRALHQRILTGAGPDGDLSAPRQLPAAPPSFVGRTEELAALDRMLADRGAVAVISGAGGLGKTWLAVRWATDNVTRFPDGQLYVDLRGFDPAHEPVPAAGVLRGFLGALGVAGRSIPSEPDELAALYRSLTAQRRLLVLLDNARDTDHVIPLLPGGSSCSVLVTSRHGFSGLLTTHGASALPLRTLDERQARELLAHKVGAAALAEEPEAGQEILRHCGGLSLALAIAAARIAAQPGRRMSSVAAELRESRLDALDTGELSASVRAVFSASYRSLDSQCASAFRLLGLLPDGGIDRAAAAALFSDTRPLRALCAAHLLEENPPGRFRIHDLVKLYAAELLAETDTPADRLAASTRLFDHYLSWASAAMDRMSPHEPYLRPRTARSAGPQPNFAAHEDARAWLDTERATMLALAADAAETGMAEQVIRLSAILWRYLDVAAHYHDALTLHTTALALTGTGTAEQGFAGQAVGMALFRLGRYDEAAGHLERALSIALDRRDDLLESMVRNGLASVDDMRGWRKAARKQYKLALAAARRTGHALLEGIALCNLGEHYSWCGHHQAAIGFLEQSGRIAQDLGSAGLGAPVLAALGSAYAGLGQDDKATRHFQRALEFARTGGNTNVEVATLNEFAATKTGAEAIKLYEDAQVLAQRIGHLHERARAHHGIGKTHHTGGNHSEARPHLEAALAAYTELRAPEADDVRALLSAVRRPGLTC</sequence>
<evidence type="ECO:0000256" key="6">
    <source>
        <dbReference type="PROSITE-ProRule" id="PRU01091"/>
    </source>
</evidence>
<dbReference type="SUPFAM" id="SSF46894">
    <property type="entry name" value="C-terminal effector domain of the bipartite response regulators"/>
    <property type="match status" value="1"/>
</dbReference>
<dbReference type="SMART" id="SM00028">
    <property type="entry name" value="TPR"/>
    <property type="match status" value="4"/>
</dbReference>
<dbReference type="Pfam" id="PF00486">
    <property type="entry name" value="Trans_reg_C"/>
    <property type="match status" value="1"/>
</dbReference>
<dbReference type="EMBL" id="CP016174">
    <property type="protein sequence ID" value="ANN18239.1"/>
    <property type="molecule type" value="Genomic_DNA"/>
</dbReference>
<dbReference type="Pfam" id="PF03704">
    <property type="entry name" value="BTAD"/>
    <property type="match status" value="1"/>
</dbReference>
<dbReference type="SMART" id="SM01043">
    <property type="entry name" value="BTAD"/>
    <property type="match status" value="1"/>
</dbReference>
<dbReference type="InterPro" id="IPR036388">
    <property type="entry name" value="WH-like_DNA-bd_sf"/>
</dbReference>
<dbReference type="eggNOG" id="COG3629">
    <property type="taxonomic scope" value="Bacteria"/>
</dbReference>
<keyword evidence="2" id="KW-0805">Transcription regulation</keyword>
<dbReference type="GO" id="GO:0043531">
    <property type="term" value="F:ADP binding"/>
    <property type="evidence" value="ECO:0007669"/>
    <property type="project" value="InterPro"/>
</dbReference>
<keyword evidence="9" id="KW-1185">Reference proteome</keyword>
<dbReference type="InterPro" id="IPR027417">
    <property type="entry name" value="P-loop_NTPase"/>
</dbReference>